<dbReference type="EMBL" id="MJBS01000039">
    <property type="protein sequence ID" value="OHE99120.1"/>
    <property type="molecule type" value="Genomic_DNA"/>
</dbReference>
<dbReference type="RefSeq" id="XP_022476269.1">
    <property type="nucleotide sequence ID" value="XM_022617255.1"/>
</dbReference>
<proteinExistence type="predicted"/>
<gene>
    <name evidence="1" type="ORF">CORC01_05613</name>
</gene>
<organism evidence="1 2">
    <name type="scientific">Colletotrichum orchidophilum</name>
    <dbReference type="NCBI Taxonomy" id="1209926"/>
    <lineage>
        <taxon>Eukaryota</taxon>
        <taxon>Fungi</taxon>
        <taxon>Dikarya</taxon>
        <taxon>Ascomycota</taxon>
        <taxon>Pezizomycotina</taxon>
        <taxon>Sordariomycetes</taxon>
        <taxon>Hypocreomycetidae</taxon>
        <taxon>Glomerellales</taxon>
        <taxon>Glomerellaceae</taxon>
        <taxon>Colletotrichum</taxon>
    </lineage>
</organism>
<accession>A0A1G4BCN0</accession>
<reference evidence="1 2" key="1">
    <citation type="submission" date="2016-09" db="EMBL/GenBank/DDBJ databases">
        <authorList>
            <person name="Capua I."/>
            <person name="De Benedictis P."/>
            <person name="Joannis T."/>
            <person name="Lombin L.H."/>
            <person name="Cattoli G."/>
        </authorList>
    </citation>
    <scope>NUCLEOTIDE SEQUENCE [LARGE SCALE GENOMIC DNA]</scope>
    <source>
        <strain evidence="1 2">IMI 309357</strain>
    </source>
</reference>
<name>A0A1G4BCN0_9PEZI</name>
<protein>
    <submittedName>
        <fullName evidence="1">Uncharacterized protein</fullName>
    </submittedName>
</protein>
<keyword evidence="2" id="KW-1185">Reference proteome</keyword>
<dbReference type="AlphaFoldDB" id="A0A1G4BCN0"/>
<evidence type="ECO:0000313" key="2">
    <source>
        <dbReference type="Proteomes" id="UP000176998"/>
    </source>
</evidence>
<comment type="caution">
    <text evidence="1">The sequence shown here is derived from an EMBL/GenBank/DDBJ whole genome shotgun (WGS) entry which is preliminary data.</text>
</comment>
<sequence>MTQQLCSTPLTNAFGQTLNLSEADSSGCRRWAVNTWSIHTHTPNNKWLCQYTYT</sequence>
<dbReference type="GeneID" id="34558765"/>
<evidence type="ECO:0000313" key="1">
    <source>
        <dbReference type="EMBL" id="OHE99120.1"/>
    </source>
</evidence>
<dbReference type="Proteomes" id="UP000176998">
    <property type="component" value="Unassembled WGS sequence"/>
</dbReference>